<sequence>MPRIVGLGPSPLKSLVRYQQPAIRSDALSGPQVTKGEASTVPVIPFTQTATQARDNSVSGSTVDSKPKFFSPAKVPVGSQTPFRYGTNRILDVPLSAVKKGGRWSLASDLSDDSLLLAASPKKPVDRPKTSHSSMSINPSGKKTEEGRHALNETAKNLELVFLEEDSPDGIPPDSRNVLQPKMPPSTGTLAKYTLEKSRKAVPQKTSAARIVHRAQKSLSLPRTTSSYANPTRSSMNAAAITAASIDARTSLKNAIKEPSRKPFLTPATEISAPSPTVFARPCGIQSRTSTIPPSTHQPVSPKPCSATSNPSQQSPAKSPVKPGSYIPISPIRERNANIPSGVHRSTIQSDAIGLGRPAPVVNNARRKSLTMETSKSLYGLSAALAKLTVKRPSLEGRPPDAESSKPKSRQIKSDDASQQASTQPTKPVAISRIPKSTSMHGRSSLTGLGRGSLDVKAGSLGESVASSLKDTRPIHPGRSETILKGVIAFVDVRTAEGDDTSAVFAEMLRSCGARVLTKPTESCTHIIFKSGKISTLIWWRKQPEPKPHMVGIGWVTKCRDSGERVGETGFNVDVAAQAVFQKRRKSMEPRQLHALMGTSLESIGSATGSSNHPNETPARRMSMHFGQI</sequence>
<dbReference type="OrthoDB" id="2384350at2759"/>
<dbReference type="AlphaFoldDB" id="A0A8H3TY98"/>
<evidence type="ECO:0000313" key="4">
    <source>
        <dbReference type="Proteomes" id="UP000620104"/>
    </source>
</evidence>
<feature type="compositionally biased region" description="Polar residues" evidence="1">
    <location>
        <begin position="286"/>
        <end position="299"/>
    </location>
</feature>
<feature type="compositionally biased region" description="Polar residues" evidence="1">
    <location>
        <begin position="131"/>
        <end position="141"/>
    </location>
</feature>
<dbReference type="Gene3D" id="3.40.50.10190">
    <property type="entry name" value="BRCT domain"/>
    <property type="match status" value="1"/>
</dbReference>
<dbReference type="InterPro" id="IPR001357">
    <property type="entry name" value="BRCT_dom"/>
</dbReference>
<evidence type="ECO:0000313" key="3">
    <source>
        <dbReference type="EMBL" id="GHJ89332.1"/>
    </source>
</evidence>
<protein>
    <recommendedName>
        <fullName evidence="2">BRCT domain-containing protein</fullName>
    </recommendedName>
</protein>
<dbReference type="PROSITE" id="PS50172">
    <property type="entry name" value="BRCT"/>
    <property type="match status" value="1"/>
</dbReference>
<dbReference type="EMBL" id="BLZA01000040">
    <property type="protein sequence ID" value="GHJ89332.1"/>
    <property type="molecule type" value="Genomic_DNA"/>
</dbReference>
<feature type="compositionally biased region" description="Polar residues" evidence="1">
    <location>
        <begin position="604"/>
        <end position="615"/>
    </location>
</feature>
<comment type="caution">
    <text evidence="3">The sequence shown here is derived from an EMBL/GenBank/DDBJ whole genome shotgun (WGS) entry which is preliminary data.</text>
</comment>
<feature type="compositionally biased region" description="Polar residues" evidence="1">
    <location>
        <begin position="417"/>
        <end position="426"/>
    </location>
</feature>
<feature type="domain" description="BRCT" evidence="2">
    <location>
        <begin position="479"/>
        <end position="573"/>
    </location>
</feature>
<dbReference type="InterPro" id="IPR036420">
    <property type="entry name" value="BRCT_dom_sf"/>
</dbReference>
<feature type="region of interest" description="Disordered" evidence="1">
    <location>
        <begin position="258"/>
        <end position="329"/>
    </location>
</feature>
<name>A0A8H3TY98_9TREE</name>
<accession>A0A8H3TY98</accession>
<feature type="compositionally biased region" description="Basic and acidic residues" evidence="1">
    <location>
        <begin position="393"/>
        <end position="416"/>
    </location>
</feature>
<gene>
    <name evidence="3" type="ORF">NliqN6_5734</name>
</gene>
<keyword evidence="4" id="KW-1185">Reference proteome</keyword>
<evidence type="ECO:0000259" key="2">
    <source>
        <dbReference type="PROSITE" id="PS50172"/>
    </source>
</evidence>
<feature type="compositionally biased region" description="Polar residues" evidence="1">
    <location>
        <begin position="306"/>
        <end position="317"/>
    </location>
</feature>
<feature type="region of interest" description="Disordered" evidence="1">
    <location>
        <begin position="390"/>
        <end position="453"/>
    </location>
</feature>
<dbReference type="Pfam" id="PF00533">
    <property type="entry name" value="BRCT"/>
    <property type="match status" value="1"/>
</dbReference>
<feature type="region of interest" description="Disordered" evidence="1">
    <location>
        <begin position="119"/>
        <end position="146"/>
    </location>
</feature>
<organism evidence="3 4">
    <name type="scientific">Naganishia liquefaciens</name>
    <dbReference type="NCBI Taxonomy" id="104408"/>
    <lineage>
        <taxon>Eukaryota</taxon>
        <taxon>Fungi</taxon>
        <taxon>Dikarya</taxon>
        <taxon>Basidiomycota</taxon>
        <taxon>Agaricomycotina</taxon>
        <taxon>Tremellomycetes</taxon>
        <taxon>Filobasidiales</taxon>
        <taxon>Filobasidiaceae</taxon>
        <taxon>Naganishia</taxon>
    </lineage>
</organism>
<dbReference type="SUPFAM" id="SSF52113">
    <property type="entry name" value="BRCT domain"/>
    <property type="match status" value="1"/>
</dbReference>
<dbReference type="CDD" id="cd17716">
    <property type="entry name" value="BRCT_microcephalin_rpt1"/>
    <property type="match status" value="1"/>
</dbReference>
<reference evidence="3" key="1">
    <citation type="submission" date="2020-07" db="EMBL/GenBank/DDBJ databases">
        <title>Draft Genome Sequence of a Deep-Sea Yeast, Naganishia (Cryptococcus) liquefaciens strain N6.</title>
        <authorList>
            <person name="Han Y.W."/>
            <person name="Kajitani R."/>
            <person name="Morimoto H."/>
            <person name="Parhat M."/>
            <person name="Tsubouchi H."/>
            <person name="Bakenova O."/>
            <person name="Ogata M."/>
            <person name="Argunhan B."/>
            <person name="Aoki R."/>
            <person name="Kajiwara S."/>
            <person name="Itoh T."/>
            <person name="Iwasaki H."/>
        </authorList>
    </citation>
    <scope>NUCLEOTIDE SEQUENCE</scope>
    <source>
        <strain evidence="3">N6</strain>
    </source>
</reference>
<evidence type="ECO:0000256" key="1">
    <source>
        <dbReference type="SAM" id="MobiDB-lite"/>
    </source>
</evidence>
<proteinExistence type="predicted"/>
<feature type="region of interest" description="Disordered" evidence="1">
    <location>
        <begin position="604"/>
        <end position="629"/>
    </location>
</feature>
<dbReference type="Proteomes" id="UP000620104">
    <property type="component" value="Unassembled WGS sequence"/>
</dbReference>